<sequence>MDNDDDAEFSLKDWDLRARIGGRNTGSRRFSASHVRTLREEARSFRLNFVVSSTASSPGYTLRDEIDPSTYSFTNALKALQAKQGFVNVGDSMSPEGFELNSKWCDAERYICNPLSGEVPMECLSAKTLGQRSFRSMTNRFTMSAPLVYPSNCTRPIQSKPPPPASLTAMSNSTARLPLQEKKTVGRTRDVGTQSTPSCNIKSSSPSPTSTPSIGERSRNVKRSVSEAGDTPNSDSKGEGRGGGVDVVRTIQAIISDKEGVEGKGEIVGGEEENDPTGKTQVYSCLSWMMVMRRSNNDNTNNNSKKKKKIMKMKMKKKKRQREKDNPRRKHRIFFLPSEKGC</sequence>
<evidence type="ECO:0000313" key="1">
    <source>
        <dbReference type="EMBL" id="KAI4388965.1"/>
    </source>
</evidence>
<gene>
    <name evidence="1" type="ORF">MLD38_001245</name>
</gene>
<dbReference type="Proteomes" id="UP001057402">
    <property type="component" value="Chromosome 1"/>
</dbReference>
<accession>A0ACB9SC39</accession>
<keyword evidence="2" id="KW-1185">Reference proteome</keyword>
<organism evidence="1 2">
    <name type="scientific">Melastoma candidum</name>
    <dbReference type="NCBI Taxonomy" id="119954"/>
    <lineage>
        <taxon>Eukaryota</taxon>
        <taxon>Viridiplantae</taxon>
        <taxon>Streptophyta</taxon>
        <taxon>Embryophyta</taxon>
        <taxon>Tracheophyta</taxon>
        <taxon>Spermatophyta</taxon>
        <taxon>Magnoliopsida</taxon>
        <taxon>eudicotyledons</taxon>
        <taxon>Gunneridae</taxon>
        <taxon>Pentapetalae</taxon>
        <taxon>rosids</taxon>
        <taxon>malvids</taxon>
        <taxon>Myrtales</taxon>
        <taxon>Melastomataceae</taxon>
        <taxon>Melastomatoideae</taxon>
        <taxon>Melastomateae</taxon>
        <taxon>Melastoma</taxon>
    </lineage>
</organism>
<evidence type="ECO:0000313" key="2">
    <source>
        <dbReference type="Proteomes" id="UP001057402"/>
    </source>
</evidence>
<comment type="caution">
    <text evidence="1">The sequence shown here is derived from an EMBL/GenBank/DDBJ whole genome shotgun (WGS) entry which is preliminary data.</text>
</comment>
<proteinExistence type="predicted"/>
<dbReference type="EMBL" id="CM042880">
    <property type="protein sequence ID" value="KAI4388965.1"/>
    <property type="molecule type" value="Genomic_DNA"/>
</dbReference>
<name>A0ACB9SC39_9MYRT</name>
<protein>
    <submittedName>
        <fullName evidence="1">Uncharacterized protein</fullName>
    </submittedName>
</protein>
<reference evidence="2" key="1">
    <citation type="journal article" date="2023" name="Front. Plant Sci.">
        <title>Chromosomal-level genome assembly of Melastoma candidum provides insights into trichome evolution.</title>
        <authorList>
            <person name="Zhong Y."/>
            <person name="Wu W."/>
            <person name="Sun C."/>
            <person name="Zou P."/>
            <person name="Liu Y."/>
            <person name="Dai S."/>
            <person name="Zhou R."/>
        </authorList>
    </citation>
    <scope>NUCLEOTIDE SEQUENCE [LARGE SCALE GENOMIC DNA]</scope>
</reference>